<evidence type="ECO:0000256" key="2">
    <source>
        <dbReference type="SAM" id="SignalP"/>
    </source>
</evidence>
<evidence type="ECO:0000313" key="4">
    <source>
        <dbReference type="EMBL" id="MBB2148272.1"/>
    </source>
</evidence>
<dbReference type="PANTHER" id="PTHR13817">
    <property type="entry name" value="TITIN"/>
    <property type="match status" value="1"/>
</dbReference>
<evidence type="ECO:0000259" key="3">
    <source>
        <dbReference type="PROSITE" id="PS50853"/>
    </source>
</evidence>
<dbReference type="EMBL" id="WNXC01000001">
    <property type="protein sequence ID" value="MBB2148272.1"/>
    <property type="molecule type" value="Genomic_DNA"/>
</dbReference>
<dbReference type="PROSITE" id="PS50853">
    <property type="entry name" value="FN3"/>
    <property type="match status" value="4"/>
</dbReference>
<feature type="domain" description="Fibronectin type-III" evidence="3">
    <location>
        <begin position="2001"/>
        <end position="2101"/>
    </location>
</feature>
<feature type="chain" id="PRO_5047365710" description="Fibronectin type-III domain-containing protein" evidence="2">
    <location>
        <begin position="22"/>
        <end position="3008"/>
    </location>
</feature>
<keyword evidence="2" id="KW-0732">Signal</keyword>
<feature type="domain" description="Fibronectin type-III" evidence="3">
    <location>
        <begin position="1197"/>
        <end position="1294"/>
    </location>
</feature>
<gene>
    <name evidence="4" type="ORF">GM920_05055</name>
</gene>
<dbReference type="SUPFAM" id="SSF49265">
    <property type="entry name" value="Fibronectin type III"/>
    <property type="match status" value="7"/>
</dbReference>
<keyword evidence="5" id="KW-1185">Reference proteome</keyword>
<dbReference type="SMART" id="SM00060">
    <property type="entry name" value="FN3"/>
    <property type="match status" value="12"/>
</dbReference>
<dbReference type="Gene3D" id="2.60.40.10">
    <property type="entry name" value="Immunoglobulins"/>
    <property type="match status" value="1"/>
</dbReference>
<comment type="caution">
    <text evidence="4">The sequence shown here is derived from an EMBL/GenBank/DDBJ whole genome shotgun (WGS) entry which is preliminary data.</text>
</comment>
<protein>
    <recommendedName>
        <fullName evidence="3">Fibronectin type-III domain-containing protein</fullName>
    </recommendedName>
</protein>
<dbReference type="InterPro" id="IPR036116">
    <property type="entry name" value="FN3_sf"/>
</dbReference>
<feature type="domain" description="Fibronectin type-III" evidence="3">
    <location>
        <begin position="2711"/>
        <end position="2809"/>
    </location>
</feature>
<dbReference type="InterPro" id="IPR003961">
    <property type="entry name" value="FN3_dom"/>
</dbReference>
<evidence type="ECO:0000256" key="1">
    <source>
        <dbReference type="ARBA" id="ARBA00022737"/>
    </source>
</evidence>
<accession>A0ABR6ET90</accession>
<reference evidence="4 5" key="1">
    <citation type="submission" date="2019-11" db="EMBL/GenBank/DDBJ databases">
        <title>Description of Pedobacter sp. LMG 31462T.</title>
        <authorList>
            <person name="Carlier A."/>
            <person name="Qi S."/>
            <person name="Vandamme P."/>
        </authorList>
    </citation>
    <scope>NUCLEOTIDE SEQUENCE [LARGE SCALE GENOMIC DNA]</scope>
    <source>
        <strain evidence="4 5">LMG 31462</strain>
    </source>
</reference>
<feature type="signal peptide" evidence="2">
    <location>
        <begin position="1"/>
        <end position="21"/>
    </location>
</feature>
<sequence>MKKTTRLLFIFLLLLSNLISAQQPFSVINDIPHLALRAPDAVVNPEVGMLIYSTVDDKPLIYTGAVWEDLCTSRMGALSTNDYFTVKNGISYLAVLSDNPANSDKAGTIYYSSVKQSAMINNGGGWIKIRDIGNSTFTESKGFSAGIDVKTFKLPVLQNNPPTAGLAKGAFYINSLSRSIRYFNGVAWKDLNCTDLPTIITLSVTDITSMTAVSGGDITADGGSPITARGIRWSVKGDPIDDKDAILTNDGSGVGIFPSSLAGLLGNTSYYVRAYAVNSQGIAYGNLLQFTTAPPGLPVLSFATLNITDITEKSAQGSVNILSNGGALVTDRGFTWSTDRINWIVGKSTDVNKTDIGIFGSNLVDLLPGTTYYAKGYATNSVGTIFTSETSFVTNSAPFIVTIKPVNITGSQAYSGGHINNNGGSAITLRGICWSTEALPTISLSTKTEEPVYGDGVGSFSSMLSGLSPAVKYYVRAYAVNDAGLTYGKQETFSTPNYATVATLSAGSFFNNTAMAAGQVLADGGAAVIARGICWGTTENPDMQGAYVSSGGGIGIFSGKLSQLLPHVTYHMRAYATNIVGTVYGADKTFIMIPEIPEVTTLAPIAITNISATARGNVSSNGTADITARGIRWSSLGDPLDDATALVTSNGTGTGSYESVLSPLMGNTSYYLRAYATNRFGTAYGELLEFKTLAAQVPVLASATLNLTNVTYTEASGSIYILNNGGAAVVSRGIMYSTDGINYLTQESLSQNPTDLGIFMSNLKNLLPGTTYYAKGFATNSAGTVYTTETRFTTPLQLNLTTNVVTKITNNSAESGGHILSSGISGITFTGTCWSSSPNPTVADDYISGPVSESFVSKIGGLMGGTKYYVRAYAGNNSTLVYGNEQSFVTATAGLASVTTLEVLNLQSSKATVKGNVLDNGGSLLTSRGICWNTTGDPTTADQYTADGDDLGDFLIILNGLSAETKYYVRAYAINGVGISYGDELVFSTKATPTIPTLKTLTASGITAISANSGGEITSDGGSAVSERGICWSTSELPTQADQFKNAGAGTGNFVQTLTGLNGNTSYYIRAYATNEIGTAYGQVEEFKTAPAVLATLITKPASSGAQGITASSGGILSNNGGAVINETGLVWGSSAGFNPDTVSSTNRLSTQGSAENFNLLMSGLKPGTTYYIRAFAVNSLGVAYAANEERLTTFSQPVITTNLIENITNSTATAGGNITYNGGTPVAASGVCWSTSSNPDLDDNHTTITIGTGAFSHEIKGLLANTTYYVRAYATNSVGTSYGAVQTFTTLPPTLATLTTMEATATSGTTASSGGAIEDNGGAMVTTRGISWSTQPNFNPDTVLVNKTTENGTFTNGSFAAQMSGLKIHTVYYVRAYAKNIVGIAYGNLVSFISPQLPALSTLNASSIASTSAMSGGEITDDGGAAVAKRGVVWGTEADFNPDAQTLNRTSNGAGTGVFTATLTNLKPATNYYVRAYATNVAGTNYGNLLSFLTNPPVLATLTTKAPVNISGSTATSGGILMDDGGAAVTSQGLVWSISSGFRPDTVQHNKTTQAGTGNFDSMIAGLLPGKTYYFRAYASNSVGLAYGNELSFMTLNSPTLTTTEIAVSSTGSTATGGGTILNDGGAVLSNQGLVWSKTANPTLLSPMKTDHDPRSGNTFRSILKGLEPVTLYYVRAYAVNSQGTAYGNEVTFTTPAVLPTITTAYLTASSKSSATSGGEITKDGGAAITARGVIWSKDRNFNPDTVMVNKTENGIGSGTFTSEITNLALSTAYYVRAYAKNSIGIAYGNQVSITLFPTAPILKTTEITGLGGYSANAGGEFTSDGGADITGKGLCWSTKTNPTINDYRTLNGSGMDAYTGTMSNLLPNTLYYVRAYALNKIGVAYGIELSFLTNALPTLTVTSPVTNIRATIATSGGEITNDGRTPILARGITWNTTGNPTIALASKTVDNSSTGTGSFIAQLTGLTQNTIYYVRSYATNAVGTTYGSQVLFSTEEVALPTIVTNSTTLISSRSATSGGNITYDGGMPVISRGICWNTSPQPTSALPTKIIDPATGSGSFGANISGLLPGTTYYLRAYAVNSKGTSYGQEEIFSTLKELPVVSGVTVSDITLVSVKGVAVVSADGGAALTAKGLVWNTTGNPTLDDHVVSAGLGIGAISETVAGLNDQSTYYIRAFATNSEGTSYSANHTIFTTRICPPTFVISHVAGVNGAAATKTVTYNTVKTMISGSPRCWITQNLGADHEAASYNDATEASAGWYWQFNRLQGYKMDGVRTPATAWTYSITENGDWAPANDPCLQLLGGGWRLPTQVELTNIKTGTKTWVNDQDVYKSPLKLHNAGLISYDSNFYYRGLQGYIWSGQAVSPGKAGVMYYTSTAYDVVPLEKAYAWSVRCISDQAIQMPPVVTEVTILSATMKSDRVDAQAIVLQDGAATVTAKGFVWNNTGNPTLKDHVVSAGSGTGAISATLTGLDESLTYYVKAFATNIEGSSYSVEETVFTTKICPPTFIVSHREGINGAPVTKKVTYNTVKTAVSGALKCWITQNLGADHEAVSFNDATEASAGWYWRFNQLQGYKMESTRIPATPWGWSISENSDWVAANDPCLQMLGAGWRVPTATELTNVRTSPQNWKIDQDAYKSPLKLHNAGLFSYDGNFYYRGTQGYYWSGTQTSNTMGSVMYFTNATTAVISLEKSYAWSVRCISDQVFRSPPAVTDAIVPAATIKADRAEVQSTIIADGGSTITAKGLVWNTTGNPTLADQVVSSGSGTGAITGTITGLNEELIYYVRAFATNGEGTGYSTKTTSFSTKACPATFTVSHIAGVNGAAVTKTVTYNTVTTMLSGAAKCWITQNLGADRQALSANDASEASAGWYWQFNRLQGYKMEGTTRTPATAWNRTISENSDWTAANDPCIQLLGGGWRMPTATELKKVVGAPQSWTSINDGFNSVLKIHTAGYISYTSDFQFRGTYGYLWSNTQESNALGSVLCFSSITGVTGLEKGYAWSVRCLRD</sequence>
<proteinExistence type="predicted"/>
<evidence type="ECO:0000313" key="5">
    <source>
        <dbReference type="Proteomes" id="UP000636110"/>
    </source>
</evidence>
<organism evidence="4 5">
    <name type="scientific">Pedobacter gandavensis</name>
    <dbReference type="NCBI Taxonomy" id="2679963"/>
    <lineage>
        <taxon>Bacteria</taxon>
        <taxon>Pseudomonadati</taxon>
        <taxon>Bacteroidota</taxon>
        <taxon>Sphingobacteriia</taxon>
        <taxon>Sphingobacteriales</taxon>
        <taxon>Sphingobacteriaceae</taxon>
        <taxon>Pedobacter</taxon>
    </lineage>
</organism>
<dbReference type="InterPro" id="IPR050964">
    <property type="entry name" value="Striated_Muscle_Regulatory"/>
</dbReference>
<feature type="domain" description="Fibronectin type-III" evidence="3">
    <location>
        <begin position="897"/>
        <end position="992"/>
    </location>
</feature>
<name>A0ABR6ET90_9SPHI</name>
<keyword evidence="1" id="KW-0677">Repeat</keyword>
<dbReference type="RefSeq" id="WP_182954033.1">
    <property type="nucleotide sequence ID" value="NZ_WNXC01000001.1"/>
</dbReference>
<dbReference type="InterPro" id="IPR013783">
    <property type="entry name" value="Ig-like_fold"/>
</dbReference>
<dbReference type="Proteomes" id="UP000636110">
    <property type="component" value="Unassembled WGS sequence"/>
</dbReference>
<dbReference type="PANTHER" id="PTHR13817:SF73">
    <property type="entry name" value="FIBRONECTIN TYPE-III DOMAIN-CONTAINING PROTEIN"/>
    <property type="match status" value="1"/>
</dbReference>